<gene>
    <name evidence="1" type="ORF">ACJ41P_10590</name>
</gene>
<name>A0ABW8V8K1_9PROT</name>
<dbReference type="Proteomes" id="UP001628281">
    <property type="component" value="Unassembled WGS sequence"/>
</dbReference>
<comment type="caution">
    <text evidence="1">The sequence shown here is derived from an EMBL/GenBank/DDBJ whole genome shotgun (WGS) entry which is preliminary data.</text>
</comment>
<keyword evidence="2" id="KW-1185">Reference proteome</keyword>
<protein>
    <recommendedName>
        <fullName evidence="3">ASCH domain-containing protein</fullName>
    </recommendedName>
</protein>
<evidence type="ECO:0000313" key="1">
    <source>
        <dbReference type="EMBL" id="MFL7901571.1"/>
    </source>
</evidence>
<sequence>MSAYDRFAASLRRAGRQMALKRRVGTTNAFTECTVYGKARFYQPTELVGLVKQGDRRIRISQADIAAAGWPGPPKVADLLDGGAVQGAEALYEAETLVGFVVWVRG</sequence>
<proteinExistence type="predicted"/>
<evidence type="ECO:0008006" key="3">
    <source>
        <dbReference type="Google" id="ProtNLM"/>
    </source>
</evidence>
<accession>A0ABW8V8K1</accession>
<evidence type="ECO:0000313" key="2">
    <source>
        <dbReference type="Proteomes" id="UP001628281"/>
    </source>
</evidence>
<organism evidence="1 2">
    <name type="scientific">Azospirillum argentinense</name>
    <dbReference type="NCBI Taxonomy" id="2970906"/>
    <lineage>
        <taxon>Bacteria</taxon>
        <taxon>Pseudomonadati</taxon>
        <taxon>Pseudomonadota</taxon>
        <taxon>Alphaproteobacteria</taxon>
        <taxon>Rhodospirillales</taxon>
        <taxon>Azospirillaceae</taxon>
        <taxon>Azospirillum</taxon>
    </lineage>
</organism>
<dbReference type="RefSeq" id="WP_407824034.1">
    <property type="nucleotide sequence ID" value="NZ_JBJLSN010000011.1"/>
</dbReference>
<reference evidence="1 2" key="1">
    <citation type="submission" date="2024-11" db="EMBL/GenBank/DDBJ databases">
        <title>Draft genome sequences of two bacteria associated to sugarcane roots in Colombia.</title>
        <authorList>
            <person name="Pardo-Diaz S."/>
            <person name="Masmela-Mendoza J."/>
            <person name="Delgadillo-Duran P."/>
            <person name="Bautista E.J."/>
            <person name="Rojas-Tapias D.F."/>
        </authorList>
    </citation>
    <scope>NUCLEOTIDE SEQUENCE [LARGE SCALE GENOMIC DNA]</scope>
    <source>
        <strain evidence="1 2">Ap18</strain>
    </source>
</reference>
<dbReference type="EMBL" id="JBJLSN010000011">
    <property type="protein sequence ID" value="MFL7901571.1"/>
    <property type="molecule type" value="Genomic_DNA"/>
</dbReference>